<keyword evidence="2" id="KW-1185">Reference proteome</keyword>
<comment type="caution">
    <text evidence="1">The sequence shown here is derived from an EMBL/GenBank/DDBJ whole genome shotgun (WGS) entry which is preliminary data.</text>
</comment>
<name>A0ABR8N4H0_9BACL</name>
<dbReference type="Proteomes" id="UP000609346">
    <property type="component" value="Unassembled WGS sequence"/>
</dbReference>
<organism evidence="1 2">
    <name type="scientific">Paenibacillus terricola</name>
    <dbReference type="NCBI Taxonomy" id="2763503"/>
    <lineage>
        <taxon>Bacteria</taxon>
        <taxon>Bacillati</taxon>
        <taxon>Bacillota</taxon>
        <taxon>Bacilli</taxon>
        <taxon>Bacillales</taxon>
        <taxon>Paenibacillaceae</taxon>
        <taxon>Paenibacillus</taxon>
    </lineage>
</organism>
<evidence type="ECO:0000313" key="1">
    <source>
        <dbReference type="EMBL" id="MBD3921734.1"/>
    </source>
</evidence>
<sequence>MTKEERVQTEERLSELTSNNVTIDDEFISSISDGVLCKPIEVDLRDKDDDGVEEIWITSHIESVGARTPIQIYTNAVFEFELIDNGIQL</sequence>
<gene>
    <name evidence="1" type="ORF">H8B09_23430</name>
</gene>
<dbReference type="RefSeq" id="WP_191206018.1">
    <property type="nucleotide sequence ID" value="NZ_JACXZA010000006.1"/>
</dbReference>
<protein>
    <submittedName>
        <fullName evidence="1">Uncharacterized protein</fullName>
    </submittedName>
</protein>
<proteinExistence type="predicted"/>
<evidence type="ECO:0000313" key="2">
    <source>
        <dbReference type="Proteomes" id="UP000609346"/>
    </source>
</evidence>
<accession>A0ABR8N4H0</accession>
<reference evidence="1 2" key="1">
    <citation type="submission" date="2020-09" db="EMBL/GenBank/DDBJ databases">
        <title>Paenibacillus sp. strain PR3 16S rRNA gene Genome sequencing and assembly.</title>
        <authorList>
            <person name="Kim J."/>
        </authorList>
    </citation>
    <scope>NUCLEOTIDE SEQUENCE [LARGE SCALE GENOMIC DNA]</scope>
    <source>
        <strain evidence="1 2">PR3</strain>
    </source>
</reference>
<dbReference type="EMBL" id="JACXZA010000006">
    <property type="protein sequence ID" value="MBD3921734.1"/>
    <property type="molecule type" value="Genomic_DNA"/>
</dbReference>